<dbReference type="PRINTS" id="PR00455">
    <property type="entry name" value="HTHTETR"/>
</dbReference>
<feature type="DNA-binding region" description="H-T-H motif" evidence="4">
    <location>
        <begin position="40"/>
        <end position="59"/>
    </location>
</feature>
<dbReference type="Gene3D" id="1.10.357.10">
    <property type="entry name" value="Tetracycline Repressor, domain 2"/>
    <property type="match status" value="1"/>
</dbReference>
<evidence type="ECO:0000256" key="1">
    <source>
        <dbReference type="ARBA" id="ARBA00023015"/>
    </source>
</evidence>
<gene>
    <name evidence="6" type="ORF">SAMN05444167_0059</name>
</gene>
<dbReference type="Pfam" id="PF00440">
    <property type="entry name" value="TetR_N"/>
    <property type="match status" value="1"/>
</dbReference>
<evidence type="ECO:0000256" key="2">
    <source>
        <dbReference type="ARBA" id="ARBA00023125"/>
    </source>
</evidence>
<dbReference type="PANTHER" id="PTHR30055">
    <property type="entry name" value="HTH-TYPE TRANSCRIPTIONAL REGULATOR RUTR"/>
    <property type="match status" value="1"/>
</dbReference>
<dbReference type="EMBL" id="LT629690">
    <property type="protein sequence ID" value="SDE65810.1"/>
    <property type="molecule type" value="Genomic_DNA"/>
</dbReference>
<dbReference type="GO" id="GO:0003700">
    <property type="term" value="F:DNA-binding transcription factor activity"/>
    <property type="evidence" value="ECO:0007669"/>
    <property type="project" value="TreeGrafter"/>
</dbReference>
<keyword evidence="7" id="KW-1185">Reference proteome</keyword>
<evidence type="ECO:0000313" key="6">
    <source>
        <dbReference type="EMBL" id="SDE65810.1"/>
    </source>
</evidence>
<evidence type="ECO:0000313" key="7">
    <source>
        <dbReference type="Proteomes" id="UP000182427"/>
    </source>
</evidence>
<dbReference type="InterPro" id="IPR050109">
    <property type="entry name" value="HTH-type_TetR-like_transc_reg"/>
</dbReference>
<dbReference type="InterPro" id="IPR001647">
    <property type="entry name" value="HTH_TetR"/>
</dbReference>
<evidence type="ECO:0000256" key="4">
    <source>
        <dbReference type="PROSITE-ProRule" id="PRU00335"/>
    </source>
</evidence>
<dbReference type="OrthoDB" id="9808189at2"/>
<dbReference type="AlphaFoldDB" id="A0A1G7EQ45"/>
<dbReference type="InterPro" id="IPR009057">
    <property type="entry name" value="Homeodomain-like_sf"/>
</dbReference>
<keyword evidence="1" id="KW-0805">Transcription regulation</keyword>
<proteinExistence type="predicted"/>
<dbReference type="RefSeq" id="WP_083343398.1">
    <property type="nucleotide sequence ID" value="NZ_LT629690.1"/>
</dbReference>
<dbReference type="SUPFAM" id="SSF46689">
    <property type="entry name" value="Homeodomain-like"/>
    <property type="match status" value="1"/>
</dbReference>
<reference evidence="6 7" key="1">
    <citation type="submission" date="2016-10" db="EMBL/GenBank/DDBJ databases">
        <authorList>
            <person name="de Groot N.N."/>
        </authorList>
    </citation>
    <scope>NUCLEOTIDE SEQUENCE [LARGE SCALE GENOMIC DNA]</scope>
    <source>
        <strain evidence="6 7">GAS232</strain>
    </source>
</reference>
<accession>A0A1G7EQ45</accession>
<dbReference type="GO" id="GO:0000976">
    <property type="term" value="F:transcription cis-regulatory region binding"/>
    <property type="evidence" value="ECO:0007669"/>
    <property type="project" value="TreeGrafter"/>
</dbReference>
<dbReference type="PROSITE" id="PS50977">
    <property type="entry name" value="HTH_TETR_2"/>
    <property type="match status" value="1"/>
</dbReference>
<keyword evidence="3" id="KW-0804">Transcription</keyword>
<evidence type="ECO:0000256" key="3">
    <source>
        <dbReference type="ARBA" id="ARBA00023163"/>
    </source>
</evidence>
<dbReference type="Proteomes" id="UP000182427">
    <property type="component" value="Chromosome I"/>
</dbReference>
<sequence length="199" mass="22619">MKKTIKPRKTPQQDRSRQTRQDILKATAHLLNRKPLGEVSTNHIAKKTGISVGTLYKYYPNKDSILADLSLNFMQQDAELFGRIFVNSARSRQKKDALVEELTEALISIHREESQVRGIVYQNLERLNLLGSAQSATREIQTKGTISVPELDPIRTWVAISAINAAVHSTSQLSKNLQQWDFVNVLVRNILQNLFNLQK</sequence>
<organism evidence="6 7">
    <name type="scientific">Terriglobus roseus</name>
    <dbReference type="NCBI Taxonomy" id="392734"/>
    <lineage>
        <taxon>Bacteria</taxon>
        <taxon>Pseudomonadati</taxon>
        <taxon>Acidobacteriota</taxon>
        <taxon>Terriglobia</taxon>
        <taxon>Terriglobales</taxon>
        <taxon>Acidobacteriaceae</taxon>
        <taxon>Terriglobus</taxon>
    </lineage>
</organism>
<evidence type="ECO:0000259" key="5">
    <source>
        <dbReference type="PROSITE" id="PS50977"/>
    </source>
</evidence>
<protein>
    <submittedName>
        <fullName evidence="6">Transcriptional regulator, TetR family</fullName>
    </submittedName>
</protein>
<keyword evidence="2 4" id="KW-0238">DNA-binding</keyword>
<name>A0A1G7EQ45_9BACT</name>
<feature type="domain" description="HTH tetR-type" evidence="5">
    <location>
        <begin position="17"/>
        <end position="77"/>
    </location>
</feature>
<dbReference type="PANTHER" id="PTHR30055:SF234">
    <property type="entry name" value="HTH-TYPE TRANSCRIPTIONAL REGULATOR BETI"/>
    <property type="match status" value="1"/>
</dbReference>